<dbReference type="InterPro" id="IPR045943">
    <property type="entry name" value="DUF6363"/>
</dbReference>
<dbReference type="PANTHER" id="PTHR14226">
    <property type="entry name" value="NEUROPATHY TARGET ESTERASE/SWISS CHEESE D.MELANOGASTER"/>
    <property type="match status" value="1"/>
</dbReference>
<comment type="caution">
    <text evidence="5">The sequence shown here is derived from an EMBL/GenBank/DDBJ whole genome shotgun (WGS) entry which is preliminary data.</text>
</comment>
<dbReference type="GO" id="GO:0016787">
    <property type="term" value="F:hydrolase activity"/>
    <property type="evidence" value="ECO:0007669"/>
    <property type="project" value="UniProtKB-KW"/>
</dbReference>
<evidence type="ECO:0000313" key="5">
    <source>
        <dbReference type="EMBL" id="EJX02553.1"/>
    </source>
</evidence>
<dbReference type="EMBL" id="AMCI01002498">
    <property type="protein sequence ID" value="EJX02553.1"/>
    <property type="molecule type" value="Genomic_DNA"/>
</dbReference>
<reference evidence="5" key="1">
    <citation type="journal article" date="2012" name="PLoS ONE">
        <title>Gene sets for utilization of primary and secondary nutrition supplies in the distal gut of endangered iberian lynx.</title>
        <authorList>
            <person name="Alcaide M."/>
            <person name="Messina E."/>
            <person name="Richter M."/>
            <person name="Bargiela R."/>
            <person name="Peplies J."/>
            <person name="Huws S.A."/>
            <person name="Newbold C.J."/>
            <person name="Golyshin P.N."/>
            <person name="Simon M.A."/>
            <person name="Lopez G."/>
            <person name="Yakimov M.M."/>
            <person name="Ferrer M."/>
        </authorList>
    </citation>
    <scope>NUCLEOTIDE SEQUENCE</scope>
</reference>
<dbReference type="InterPro" id="IPR037483">
    <property type="entry name" value="YjjU-like"/>
</dbReference>
<dbReference type="InterPro" id="IPR050301">
    <property type="entry name" value="NTE"/>
</dbReference>
<name>J9GKE6_9ZZZZ</name>
<dbReference type="SUPFAM" id="SSF52151">
    <property type="entry name" value="FabD/lysophospholipase-like"/>
    <property type="match status" value="1"/>
</dbReference>
<evidence type="ECO:0000256" key="1">
    <source>
        <dbReference type="ARBA" id="ARBA00022801"/>
    </source>
</evidence>
<proteinExistence type="predicted"/>
<organism evidence="5">
    <name type="scientific">gut metagenome</name>
    <dbReference type="NCBI Taxonomy" id="749906"/>
    <lineage>
        <taxon>unclassified sequences</taxon>
        <taxon>metagenomes</taxon>
        <taxon>organismal metagenomes</taxon>
    </lineage>
</organism>
<dbReference type="Pfam" id="PF19890">
    <property type="entry name" value="DUF6363"/>
    <property type="match status" value="1"/>
</dbReference>
<dbReference type="PANTHER" id="PTHR14226:SF25">
    <property type="entry name" value="PHOSPHOESTERASE"/>
    <property type="match status" value="1"/>
</dbReference>
<feature type="domain" description="PNPLA" evidence="4">
    <location>
        <begin position="7"/>
        <end position="175"/>
    </location>
</feature>
<dbReference type="PROSITE" id="PS51635">
    <property type="entry name" value="PNPLA"/>
    <property type="match status" value="1"/>
</dbReference>
<dbReference type="Pfam" id="PF01734">
    <property type="entry name" value="Patatin"/>
    <property type="match status" value="1"/>
</dbReference>
<dbReference type="InterPro" id="IPR016035">
    <property type="entry name" value="Acyl_Trfase/lysoPLipase"/>
</dbReference>
<protein>
    <submittedName>
        <fullName evidence="5">Phospholipase, patatin family</fullName>
    </submittedName>
</protein>
<dbReference type="AlphaFoldDB" id="J9GKE6"/>
<evidence type="ECO:0000256" key="2">
    <source>
        <dbReference type="ARBA" id="ARBA00022963"/>
    </source>
</evidence>
<keyword evidence="1" id="KW-0378">Hydrolase</keyword>
<sequence length="291" mass="32914">MSKNPVLLLEGGALRGVYTTGVLDVFMEHGLYLPQVVGVSAGALNALNYLSRQPGRGLEANVKYLRDPRYMGATHLFRDFSFFNFDFLLNEMPKELPFDYDTFNSTSQQLWAVATDCRTGKAQFYSNKALGQDFFTAIRASASIPLLSSMVRVGKDVCLDGCISLAVPLPRDLPFESGPAVLVLTRNKGYRKRPLLKSQQKLMFHRYAQHPQFLAACLSQWETYNRQMERIDALEDRGQIFVIRPKTPIHVPNTERDPHKLDTIYRQGYAEAEELFPALSEFLSKGGYSVK</sequence>
<evidence type="ECO:0000256" key="3">
    <source>
        <dbReference type="ARBA" id="ARBA00023098"/>
    </source>
</evidence>
<accession>J9GKE6</accession>
<dbReference type="CDD" id="cd07208">
    <property type="entry name" value="Pat_hypo_Ecoli_yjju_like"/>
    <property type="match status" value="1"/>
</dbReference>
<keyword evidence="2" id="KW-0442">Lipid degradation</keyword>
<dbReference type="Gene3D" id="3.40.1090.10">
    <property type="entry name" value="Cytosolic phospholipase A2 catalytic domain"/>
    <property type="match status" value="2"/>
</dbReference>
<evidence type="ECO:0000259" key="4">
    <source>
        <dbReference type="PROSITE" id="PS51635"/>
    </source>
</evidence>
<gene>
    <name evidence="5" type="ORF">EVA_09340</name>
</gene>
<keyword evidence="3" id="KW-0443">Lipid metabolism</keyword>
<dbReference type="GO" id="GO:0016042">
    <property type="term" value="P:lipid catabolic process"/>
    <property type="evidence" value="ECO:0007669"/>
    <property type="project" value="UniProtKB-KW"/>
</dbReference>
<dbReference type="InterPro" id="IPR002641">
    <property type="entry name" value="PNPLA_dom"/>
</dbReference>